<dbReference type="Gene3D" id="3.40.50.1240">
    <property type="entry name" value="Phosphoglycerate mutase-like"/>
    <property type="match status" value="1"/>
</dbReference>
<dbReference type="OMA" id="CPFNTVN"/>
<evidence type="ECO:0000256" key="6">
    <source>
        <dbReference type="ARBA" id="ARBA00023180"/>
    </source>
</evidence>
<evidence type="ECO:0000256" key="16">
    <source>
        <dbReference type="PIRSR" id="PIRSR000894-2"/>
    </source>
</evidence>
<dbReference type="GO" id="GO:0003993">
    <property type="term" value="F:acid phosphatase activity"/>
    <property type="evidence" value="ECO:0007669"/>
    <property type="project" value="TreeGrafter"/>
</dbReference>
<evidence type="ECO:0000313" key="17">
    <source>
        <dbReference type="EMBL" id="PCH40565.1"/>
    </source>
</evidence>
<proteinExistence type="predicted"/>
<evidence type="ECO:0000256" key="4">
    <source>
        <dbReference type="ARBA" id="ARBA00022801"/>
    </source>
</evidence>
<gene>
    <name evidence="17" type="ORF">WOLCODRAFT_131453</name>
</gene>
<evidence type="ECO:0000313" key="18">
    <source>
        <dbReference type="Proteomes" id="UP000218811"/>
    </source>
</evidence>
<evidence type="ECO:0000256" key="11">
    <source>
        <dbReference type="ARBA" id="ARBA00043721"/>
    </source>
</evidence>
<organism evidence="17 18">
    <name type="scientific">Wolfiporia cocos (strain MD-104)</name>
    <name type="common">Brown rot fungus</name>
    <dbReference type="NCBI Taxonomy" id="742152"/>
    <lineage>
        <taxon>Eukaryota</taxon>
        <taxon>Fungi</taxon>
        <taxon>Dikarya</taxon>
        <taxon>Basidiomycota</taxon>
        <taxon>Agaricomycotina</taxon>
        <taxon>Agaricomycetes</taxon>
        <taxon>Polyporales</taxon>
        <taxon>Phaeolaceae</taxon>
        <taxon>Wolfiporia</taxon>
    </lineage>
</organism>
<comment type="catalytic activity">
    <reaction evidence="13">
        <text>1D-myo-inositol hexakisphosphate + H2O = 1D-myo-inositol 1,2,4,5,6-pentakisphosphate + phosphate</text>
        <dbReference type="Rhea" id="RHEA:16989"/>
        <dbReference type="ChEBI" id="CHEBI:15377"/>
        <dbReference type="ChEBI" id="CHEBI:43474"/>
        <dbReference type="ChEBI" id="CHEBI:57798"/>
        <dbReference type="ChEBI" id="CHEBI:58130"/>
        <dbReference type="EC" id="3.1.3.8"/>
    </reaction>
    <physiologicalReaction direction="left-to-right" evidence="13">
        <dbReference type="Rhea" id="RHEA:16990"/>
    </physiologicalReaction>
</comment>
<evidence type="ECO:0000256" key="10">
    <source>
        <dbReference type="ARBA" id="ARBA00043675"/>
    </source>
</evidence>
<dbReference type="CDD" id="cd07061">
    <property type="entry name" value="HP_HAP_like"/>
    <property type="match status" value="1"/>
</dbReference>
<reference evidence="17 18" key="1">
    <citation type="journal article" date="2012" name="Science">
        <title>The Paleozoic origin of enzymatic lignin decomposition reconstructed from 31 fungal genomes.</title>
        <authorList>
            <person name="Floudas D."/>
            <person name="Binder M."/>
            <person name="Riley R."/>
            <person name="Barry K."/>
            <person name="Blanchette R.A."/>
            <person name="Henrissat B."/>
            <person name="Martinez A.T."/>
            <person name="Otillar R."/>
            <person name="Spatafora J.W."/>
            <person name="Yadav J.S."/>
            <person name="Aerts A."/>
            <person name="Benoit I."/>
            <person name="Boyd A."/>
            <person name="Carlson A."/>
            <person name="Copeland A."/>
            <person name="Coutinho P.M."/>
            <person name="de Vries R.P."/>
            <person name="Ferreira P."/>
            <person name="Findley K."/>
            <person name="Foster B."/>
            <person name="Gaskell J."/>
            <person name="Glotzer D."/>
            <person name="Gorecki P."/>
            <person name="Heitman J."/>
            <person name="Hesse C."/>
            <person name="Hori C."/>
            <person name="Igarashi K."/>
            <person name="Jurgens J.A."/>
            <person name="Kallen N."/>
            <person name="Kersten P."/>
            <person name="Kohler A."/>
            <person name="Kuees U."/>
            <person name="Kumar T.K.A."/>
            <person name="Kuo A."/>
            <person name="LaButti K."/>
            <person name="Larrondo L.F."/>
            <person name="Lindquist E."/>
            <person name="Ling A."/>
            <person name="Lombard V."/>
            <person name="Lucas S."/>
            <person name="Lundell T."/>
            <person name="Martin R."/>
            <person name="McLaughlin D.J."/>
            <person name="Morgenstern I."/>
            <person name="Morin E."/>
            <person name="Murat C."/>
            <person name="Nagy L.G."/>
            <person name="Nolan M."/>
            <person name="Ohm R.A."/>
            <person name="Patyshakuliyeva A."/>
            <person name="Rokas A."/>
            <person name="Ruiz-Duenas F.J."/>
            <person name="Sabat G."/>
            <person name="Salamov A."/>
            <person name="Samejima M."/>
            <person name="Schmutz J."/>
            <person name="Slot J.C."/>
            <person name="St John F."/>
            <person name="Stenlid J."/>
            <person name="Sun H."/>
            <person name="Sun S."/>
            <person name="Syed K."/>
            <person name="Tsang A."/>
            <person name="Wiebenga A."/>
            <person name="Young D."/>
            <person name="Pisabarro A."/>
            <person name="Eastwood D.C."/>
            <person name="Martin F."/>
            <person name="Cullen D."/>
            <person name="Grigoriev I.V."/>
            <person name="Hibbett D.S."/>
        </authorList>
    </citation>
    <scope>NUCLEOTIDE SEQUENCE [LARGE SCALE GENOMIC DNA]</scope>
    <source>
        <strain evidence="17 18">MD-104</strain>
    </source>
</reference>
<keyword evidence="18" id="KW-1185">Reference proteome</keyword>
<comment type="catalytic activity">
    <reaction evidence="9">
        <text>1D-myo-inositol 1,2,5,6-tetrakisphosphate + H2O = 1D-myo-inositol 1,2,6-trisphosphate + phosphate</text>
        <dbReference type="Rhea" id="RHEA:77119"/>
        <dbReference type="ChEBI" id="CHEBI:15377"/>
        <dbReference type="ChEBI" id="CHEBI:43474"/>
        <dbReference type="ChEBI" id="CHEBI:195535"/>
        <dbReference type="ChEBI" id="CHEBI:195537"/>
    </reaction>
    <physiologicalReaction direction="left-to-right" evidence="9">
        <dbReference type="Rhea" id="RHEA:77120"/>
    </physiologicalReaction>
</comment>
<evidence type="ECO:0000256" key="3">
    <source>
        <dbReference type="ARBA" id="ARBA00022525"/>
    </source>
</evidence>
<keyword evidence="6" id="KW-0325">Glycoprotein</keyword>
<comment type="catalytic activity">
    <reaction evidence="12">
        <text>1D-myo-inositol 1,2,4,5,6-pentakisphosphate + H2O = 1D-myo-inositol 1,2,5,6-tetrakisphosphate + phosphate</text>
        <dbReference type="Rhea" id="RHEA:77115"/>
        <dbReference type="ChEBI" id="CHEBI:15377"/>
        <dbReference type="ChEBI" id="CHEBI:43474"/>
        <dbReference type="ChEBI" id="CHEBI:57798"/>
        <dbReference type="ChEBI" id="CHEBI:195535"/>
    </reaction>
    <physiologicalReaction direction="left-to-right" evidence="12">
        <dbReference type="Rhea" id="RHEA:77116"/>
    </physiologicalReaction>
</comment>
<dbReference type="PIRSF" id="PIRSF000894">
    <property type="entry name" value="Acid_phosphatase"/>
    <property type="match status" value="1"/>
</dbReference>
<sequence>MYKHRYSLYFPAANYVAPPMGCNITQLQRHGARYPTTTNAPSYRYAVSRLASAKKFSDPRLEFLKYYEYGIPEEDLVPLGAEQSFEAGWEAFVRYGGLVGGEGRQECGIFVRASDSQRVVDSAGNWTKGFAAASRNTVVPVISAYLSEEVNNTLNSDCPAALDGTREMNIWLQQFAPPIAHRLNTAAPGAKLSDEDVFSLMAMCPFESIALSGSRKRVKGKSEFCNLFSEDEWNAFEYHGDVEKYYKTGPGNALGAIQGVGYTNELLARLIEQPVRDNTTHNASLPFPLGRAIYADFSHENAMVAVFSALGLYDDVSAPDPRKIGADDRVWQANRMVPFSARMVTEILQCGGGEGRDGTYIRILVNDAVRPLAFCGEKEDGLCTLDAFQLEERPWLAPDQLNLVSNDKGMVPEGDSKCDSYNPLSDICTPDILIKAPARY</sequence>
<dbReference type="OrthoDB" id="6509975at2759"/>
<evidence type="ECO:0000256" key="12">
    <source>
        <dbReference type="ARBA" id="ARBA00043748"/>
    </source>
</evidence>
<evidence type="ECO:0000256" key="13">
    <source>
        <dbReference type="ARBA" id="ARBA00043788"/>
    </source>
</evidence>
<dbReference type="InterPro" id="IPR029033">
    <property type="entry name" value="His_PPase_superfam"/>
</dbReference>
<comment type="subunit">
    <text evidence="2">Monomer.</text>
</comment>
<evidence type="ECO:0000256" key="1">
    <source>
        <dbReference type="ARBA" id="ARBA00004613"/>
    </source>
</evidence>
<name>A0A2H3JG96_WOLCO</name>
<dbReference type="PANTHER" id="PTHR20963:SF24">
    <property type="entry name" value="3-PHYTASE B"/>
    <property type="match status" value="1"/>
</dbReference>
<evidence type="ECO:0000256" key="14">
    <source>
        <dbReference type="ARBA" id="ARBA00044106"/>
    </source>
</evidence>
<protein>
    <recommendedName>
        <fullName evidence="14">Phytase A</fullName>
    </recommendedName>
    <alternativeName>
        <fullName evidence="15">Histidine acid phosphatase phyA</fullName>
    </alternativeName>
    <alternativeName>
        <fullName evidence="8">Myo-inositol hexakisphosphate phosphohydrolase A</fullName>
    </alternativeName>
    <alternativeName>
        <fullName evidence="7">Myo-inositol-hexaphosphate 3-phosphohydrolase A</fullName>
    </alternativeName>
</protein>
<comment type="catalytic activity">
    <reaction evidence="10">
        <text>1D-myo-inositol 1,2-bisphosphate + H2O = 1D-myo-inositol 2-phosphate + phosphate</text>
        <dbReference type="Rhea" id="RHEA:77135"/>
        <dbReference type="ChEBI" id="CHEBI:15377"/>
        <dbReference type="ChEBI" id="CHEBI:43474"/>
        <dbReference type="ChEBI" id="CHEBI:84142"/>
        <dbReference type="ChEBI" id="CHEBI:195539"/>
    </reaction>
    <physiologicalReaction direction="left-to-right" evidence="10">
        <dbReference type="Rhea" id="RHEA:77136"/>
    </physiologicalReaction>
</comment>
<evidence type="ECO:0000256" key="8">
    <source>
        <dbReference type="ARBA" id="ARBA00042300"/>
    </source>
</evidence>
<dbReference type="SUPFAM" id="SSF53254">
    <property type="entry name" value="Phosphoglycerate mutase-like"/>
    <property type="match status" value="1"/>
</dbReference>
<feature type="disulfide bond" evidence="16">
    <location>
        <begin position="204"/>
        <end position="225"/>
    </location>
</feature>
<evidence type="ECO:0000256" key="9">
    <source>
        <dbReference type="ARBA" id="ARBA00043670"/>
    </source>
</evidence>
<dbReference type="PANTHER" id="PTHR20963">
    <property type="entry name" value="MULTIPLE INOSITOL POLYPHOSPHATE PHOSPHATASE-RELATED"/>
    <property type="match status" value="1"/>
</dbReference>
<comment type="subcellular location">
    <subcellularLocation>
        <location evidence="1">Secreted</location>
    </subcellularLocation>
</comment>
<keyword evidence="3" id="KW-0964">Secreted</keyword>
<feature type="disulfide bond" evidence="16">
    <location>
        <begin position="22"/>
        <end position="350"/>
    </location>
</feature>
<accession>A0A2H3JG96</accession>
<evidence type="ECO:0000256" key="15">
    <source>
        <dbReference type="ARBA" id="ARBA00044262"/>
    </source>
</evidence>
<dbReference type="InterPro" id="IPR016274">
    <property type="entry name" value="Histidine_acid_Pase_euk"/>
</dbReference>
<dbReference type="STRING" id="742152.A0A2H3JG96"/>
<keyword evidence="5 16" id="KW-1015">Disulfide bond</keyword>
<comment type="catalytic activity">
    <reaction evidence="11">
        <text>1D-myo-inositol 1,2,6-trisphosphate + H2O = 1D-myo-inositol 1,2-bisphosphate + phosphate</text>
        <dbReference type="Rhea" id="RHEA:77131"/>
        <dbReference type="ChEBI" id="CHEBI:15377"/>
        <dbReference type="ChEBI" id="CHEBI:43474"/>
        <dbReference type="ChEBI" id="CHEBI:195537"/>
        <dbReference type="ChEBI" id="CHEBI:195539"/>
    </reaction>
    <physiologicalReaction direction="left-to-right" evidence="11">
        <dbReference type="Rhea" id="RHEA:77132"/>
    </physiologicalReaction>
</comment>
<evidence type="ECO:0000256" key="5">
    <source>
        <dbReference type="ARBA" id="ARBA00023157"/>
    </source>
</evidence>
<evidence type="ECO:0000256" key="7">
    <source>
        <dbReference type="ARBA" id="ARBA00041857"/>
    </source>
</evidence>
<dbReference type="GO" id="GO:0005576">
    <property type="term" value="C:extracellular region"/>
    <property type="evidence" value="ECO:0007669"/>
    <property type="project" value="UniProtKB-SubCell"/>
</dbReference>
<dbReference type="AlphaFoldDB" id="A0A2H3JG96"/>
<dbReference type="InterPro" id="IPR000560">
    <property type="entry name" value="His_Pase_clade-2"/>
</dbReference>
<dbReference type="Proteomes" id="UP000218811">
    <property type="component" value="Unassembled WGS sequence"/>
</dbReference>
<dbReference type="EMBL" id="KB468053">
    <property type="protein sequence ID" value="PCH40565.1"/>
    <property type="molecule type" value="Genomic_DNA"/>
</dbReference>
<dbReference type="GO" id="GO:0016158">
    <property type="term" value="F:inositol hexakisphosphate 3-phosphatase activity"/>
    <property type="evidence" value="ECO:0007669"/>
    <property type="project" value="UniProtKB-EC"/>
</dbReference>
<dbReference type="Pfam" id="PF00328">
    <property type="entry name" value="His_Phos_2"/>
    <property type="match status" value="1"/>
</dbReference>
<keyword evidence="4" id="KW-0378">Hydrolase</keyword>
<feature type="disulfide bond" evidence="16">
    <location>
        <begin position="375"/>
        <end position="383"/>
    </location>
</feature>
<evidence type="ECO:0000256" key="2">
    <source>
        <dbReference type="ARBA" id="ARBA00011245"/>
    </source>
</evidence>